<reference evidence="1" key="1">
    <citation type="submission" date="2022-05" db="EMBL/GenBank/DDBJ databases">
        <authorList>
            <person name="Park J.-S."/>
        </authorList>
    </citation>
    <scope>NUCLEOTIDE SEQUENCE</scope>
    <source>
        <strain evidence="1">2012CJ41-6</strain>
    </source>
</reference>
<sequence length="134" mass="14877">MGPFVLCWVGNRYSCQRPRRDCPDEYSDIPVALDGQSLVQFGISATENRDPGIGNANAALGSDGPWQLCLFTEMKSPGVAGFDDHICDCDQLSRDSNSDELVRLATFFQTFGYLRLNWIVVGGCESRLEQHLPE</sequence>
<dbReference type="EMBL" id="JAMFMB010000040">
    <property type="protein sequence ID" value="MCL6285851.1"/>
    <property type="molecule type" value="Genomic_DNA"/>
</dbReference>
<name>A0ABT0Q7K2_9RHOB</name>
<keyword evidence="2" id="KW-1185">Reference proteome</keyword>
<evidence type="ECO:0000313" key="2">
    <source>
        <dbReference type="Proteomes" id="UP001203880"/>
    </source>
</evidence>
<evidence type="ECO:0000313" key="1">
    <source>
        <dbReference type="EMBL" id="MCL6285851.1"/>
    </source>
</evidence>
<dbReference type="Proteomes" id="UP001203880">
    <property type="component" value="Unassembled WGS sequence"/>
</dbReference>
<proteinExistence type="predicted"/>
<gene>
    <name evidence="1" type="ORF">M3P21_20240</name>
</gene>
<organism evidence="1 2">
    <name type="scientific">Ruegeria spongiae</name>
    <dbReference type="NCBI Taxonomy" id="2942209"/>
    <lineage>
        <taxon>Bacteria</taxon>
        <taxon>Pseudomonadati</taxon>
        <taxon>Pseudomonadota</taxon>
        <taxon>Alphaproteobacteria</taxon>
        <taxon>Rhodobacterales</taxon>
        <taxon>Roseobacteraceae</taxon>
        <taxon>Ruegeria</taxon>
    </lineage>
</organism>
<comment type="caution">
    <text evidence="1">The sequence shown here is derived from an EMBL/GenBank/DDBJ whole genome shotgun (WGS) entry which is preliminary data.</text>
</comment>
<accession>A0ABT0Q7K2</accession>
<protein>
    <submittedName>
        <fullName evidence="1">Uncharacterized protein</fullName>
    </submittedName>
</protein>